<comment type="caution">
    <text evidence="2">The sequence shown here is derived from an EMBL/GenBank/DDBJ whole genome shotgun (WGS) entry which is preliminary data.</text>
</comment>
<dbReference type="EMBL" id="CAUYUJ010001848">
    <property type="protein sequence ID" value="CAK0797937.1"/>
    <property type="molecule type" value="Genomic_DNA"/>
</dbReference>
<feature type="non-terminal residue" evidence="2">
    <location>
        <position position="1"/>
    </location>
</feature>
<reference evidence="2" key="1">
    <citation type="submission" date="2023-10" db="EMBL/GenBank/DDBJ databases">
        <authorList>
            <person name="Chen Y."/>
            <person name="Shah S."/>
            <person name="Dougan E. K."/>
            <person name="Thang M."/>
            <person name="Chan C."/>
        </authorList>
    </citation>
    <scope>NUCLEOTIDE SEQUENCE [LARGE SCALE GENOMIC DNA]</scope>
</reference>
<organism evidence="2 3">
    <name type="scientific">Prorocentrum cordatum</name>
    <dbReference type="NCBI Taxonomy" id="2364126"/>
    <lineage>
        <taxon>Eukaryota</taxon>
        <taxon>Sar</taxon>
        <taxon>Alveolata</taxon>
        <taxon>Dinophyceae</taxon>
        <taxon>Prorocentrales</taxon>
        <taxon>Prorocentraceae</taxon>
        <taxon>Prorocentrum</taxon>
    </lineage>
</organism>
<feature type="compositionally biased region" description="Acidic residues" evidence="1">
    <location>
        <begin position="313"/>
        <end position="322"/>
    </location>
</feature>
<evidence type="ECO:0000313" key="3">
    <source>
        <dbReference type="Proteomes" id="UP001189429"/>
    </source>
</evidence>
<feature type="region of interest" description="Disordered" evidence="1">
    <location>
        <begin position="297"/>
        <end position="348"/>
    </location>
</feature>
<name>A0ABN9PXB6_9DINO</name>
<gene>
    <name evidence="2" type="ORF">PCOR1329_LOCUS6867</name>
</gene>
<evidence type="ECO:0000256" key="1">
    <source>
        <dbReference type="SAM" id="MobiDB-lite"/>
    </source>
</evidence>
<sequence length="348" mass="36941">VQRRSRPLVLAATACAMVNGRRFHDEFEKCLADYDDHAAGAGDVFEALKTAAAASPEDGLFSDRFNKRLLRAANRKDLADKKLTKAKRVVKARKHNLKLKGLRAKVATSGVGKYAVEAKKTDKVKLGAVTARAANRLAAKRFQLSLAGAVGALTGKNALLYLEQAFADGTVPGVLTTARSVMGPGALAFFAAVGGRASTSTGAAAVKQATLSDDWDFSAAQLNRLRRLLGRVNGKGWGAAKEAVARAAERLAGSSAVVVQRLACELSKLVHFSATRGKGKNYWRRALEAFRWVPTPKRKAAPKRAAPPKDQACSDEEWEDEVASQASCASAPDLAAPGQASELSEGDD</sequence>
<proteinExistence type="predicted"/>
<evidence type="ECO:0000313" key="2">
    <source>
        <dbReference type="EMBL" id="CAK0797937.1"/>
    </source>
</evidence>
<dbReference type="Proteomes" id="UP001189429">
    <property type="component" value="Unassembled WGS sequence"/>
</dbReference>
<accession>A0ABN9PXB6</accession>
<protein>
    <submittedName>
        <fullName evidence="2">Uncharacterized protein</fullName>
    </submittedName>
</protein>
<keyword evidence="3" id="KW-1185">Reference proteome</keyword>